<evidence type="ECO:0000256" key="2">
    <source>
        <dbReference type="ARBA" id="ARBA00022692"/>
    </source>
</evidence>
<feature type="transmembrane region" description="Helical" evidence="5">
    <location>
        <begin position="177"/>
        <end position="202"/>
    </location>
</feature>
<sequence length="288" mass="29521">MINLRALLASPLGFLIGLSLGALGGGGSILAVPALVYGAGQTSKQATTTSLILVGITAIIGIIPHWRAGRVRLLAGTIFGLAGVGGSLLGSRWNKAVDPDVLLLAFSGLMLIAAFAMWRRTRATSVNPAEELAEVDLLLPEFADPEVVSVSAAATSTVTLIHVTPLTVLKVAVAGTFVGLLTGFFGVGGGFVIVPALVLALGFTMPEAVGTSLLVIAINSATALGSRLQSGSIEWAVIIPFLISSLLGLGVGTRLASTRDPKVLQIWFVYLLVGVALYTAGRSINAIL</sequence>
<feature type="transmembrane region" description="Helical" evidence="5">
    <location>
        <begin position="233"/>
        <end position="252"/>
    </location>
</feature>
<evidence type="ECO:0000313" key="6">
    <source>
        <dbReference type="EMBL" id="CAB4612035.1"/>
    </source>
</evidence>
<evidence type="ECO:0000256" key="1">
    <source>
        <dbReference type="ARBA" id="ARBA00004141"/>
    </source>
</evidence>
<reference evidence="6" key="1">
    <citation type="submission" date="2020-05" db="EMBL/GenBank/DDBJ databases">
        <authorList>
            <person name="Chiriac C."/>
            <person name="Salcher M."/>
            <person name="Ghai R."/>
            <person name="Kavagutti S V."/>
        </authorList>
    </citation>
    <scope>NUCLEOTIDE SEQUENCE</scope>
</reference>
<gene>
    <name evidence="6" type="ORF">UFOPK1827_01345</name>
</gene>
<feature type="transmembrane region" description="Helical" evidence="5">
    <location>
        <begin position="101"/>
        <end position="118"/>
    </location>
</feature>
<dbReference type="PANTHER" id="PTHR43701">
    <property type="entry name" value="MEMBRANE TRANSPORTER PROTEIN MJ0441-RELATED"/>
    <property type="match status" value="1"/>
</dbReference>
<evidence type="ECO:0000256" key="4">
    <source>
        <dbReference type="ARBA" id="ARBA00023136"/>
    </source>
</evidence>
<dbReference type="InterPro" id="IPR002781">
    <property type="entry name" value="TM_pro_TauE-like"/>
</dbReference>
<dbReference type="Pfam" id="PF01925">
    <property type="entry name" value="TauE"/>
    <property type="match status" value="1"/>
</dbReference>
<dbReference type="InterPro" id="IPR051598">
    <property type="entry name" value="TSUP/Inactive_protease-like"/>
</dbReference>
<comment type="subcellular location">
    <subcellularLocation>
        <location evidence="1">Membrane</location>
        <topology evidence="1">Multi-pass membrane protein</topology>
    </subcellularLocation>
</comment>
<organism evidence="6">
    <name type="scientific">freshwater metagenome</name>
    <dbReference type="NCBI Taxonomy" id="449393"/>
    <lineage>
        <taxon>unclassified sequences</taxon>
        <taxon>metagenomes</taxon>
        <taxon>ecological metagenomes</taxon>
    </lineage>
</organism>
<evidence type="ECO:0000256" key="3">
    <source>
        <dbReference type="ARBA" id="ARBA00022989"/>
    </source>
</evidence>
<dbReference type="EMBL" id="CAEZUO010000070">
    <property type="protein sequence ID" value="CAB4612035.1"/>
    <property type="molecule type" value="Genomic_DNA"/>
</dbReference>
<proteinExistence type="predicted"/>
<keyword evidence="2 5" id="KW-0812">Transmembrane</keyword>
<feature type="transmembrane region" description="Helical" evidence="5">
    <location>
        <begin position="73"/>
        <end position="89"/>
    </location>
</feature>
<dbReference type="GO" id="GO:0016020">
    <property type="term" value="C:membrane"/>
    <property type="evidence" value="ECO:0007669"/>
    <property type="project" value="UniProtKB-SubCell"/>
</dbReference>
<keyword evidence="4 5" id="KW-0472">Membrane</keyword>
<dbReference type="AlphaFoldDB" id="A0A6J6HL43"/>
<feature type="transmembrane region" description="Helical" evidence="5">
    <location>
        <begin position="208"/>
        <end position="226"/>
    </location>
</feature>
<feature type="transmembrane region" description="Helical" evidence="5">
    <location>
        <begin position="264"/>
        <end position="281"/>
    </location>
</feature>
<accession>A0A6J6HL43</accession>
<name>A0A6J6HL43_9ZZZZ</name>
<dbReference type="PANTHER" id="PTHR43701:SF2">
    <property type="entry name" value="MEMBRANE TRANSPORTER PROTEIN YJNA-RELATED"/>
    <property type="match status" value="1"/>
</dbReference>
<keyword evidence="3 5" id="KW-1133">Transmembrane helix</keyword>
<protein>
    <submittedName>
        <fullName evidence="6">Unannotated protein</fullName>
    </submittedName>
</protein>
<evidence type="ECO:0000256" key="5">
    <source>
        <dbReference type="SAM" id="Phobius"/>
    </source>
</evidence>
<feature type="transmembrane region" description="Helical" evidence="5">
    <location>
        <begin position="48"/>
        <end position="66"/>
    </location>
</feature>